<dbReference type="Proteomes" id="UP000265703">
    <property type="component" value="Unassembled WGS sequence"/>
</dbReference>
<dbReference type="AlphaFoldDB" id="A0A397T3F7"/>
<dbReference type="EMBL" id="QKYT01000153">
    <property type="protein sequence ID" value="RIA91426.1"/>
    <property type="molecule type" value="Genomic_DNA"/>
</dbReference>
<evidence type="ECO:0000313" key="2">
    <source>
        <dbReference type="EMBL" id="RIA91426.1"/>
    </source>
</evidence>
<gene>
    <name evidence="2" type="ORF">C1645_822127</name>
</gene>
<accession>A0A397T3F7</accession>
<comment type="caution">
    <text evidence="2">The sequence shown here is derived from an EMBL/GenBank/DDBJ whole genome shotgun (WGS) entry which is preliminary data.</text>
</comment>
<feature type="signal peptide" evidence="1">
    <location>
        <begin position="1"/>
        <end position="23"/>
    </location>
</feature>
<organism evidence="2 3">
    <name type="scientific">Glomus cerebriforme</name>
    <dbReference type="NCBI Taxonomy" id="658196"/>
    <lineage>
        <taxon>Eukaryota</taxon>
        <taxon>Fungi</taxon>
        <taxon>Fungi incertae sedis</taxon>
        <taxon>Mucoromycota</taxon>
        <taxon>Glomeromycotina</taxon>
        <taxon>Glomeromycetes</taxon>
        <taxon>Glomerales</taxon>
        <taxon>Glomeraceae</taxon>
        <taxon>Glomus</taxon>
    </lineage>
</organism>
<feature type="chain" id="PRO_5017400314" evidence="1">
    <location>
        <begin position="24"/>
        <end position="72"/>
    </location>
</feature>
<evidence type="ECO:0000313" key="3">
    <source>
        <dbReference type="Proteomes" id="UP000265703"/>
    </source>
</evidence>
<keyword evidence="1" id="KW-0732">Signal</keyword>
<proteinExistence type="predicted"/>
<name>A0A397T3F7_9GLOM</name>
<sequence length="72" mass="7761">MKGTTLTAVTLTILYLTTPSVLSIPLGRIDTIQPWINPNLDPDVSVSVGNKREISVDTGVDIHSGNKQLTLM</sequence>
<evidence type="ECO:0000256" key="1">
    <source>
        <dbReference type="SAM" id="SignalP"/>
    </source>
</evidence>
<reference evidence="2 3" key="1">
    <citation type="submission" date="2018-06" db="EMBL/GenBank/DDBJ databases">
        <title>Comparative genomics reveals the genomic features of Rhizophagus irregularis, R. cerebriforme, R. diaphanum and Gigaspora rosea, and their symbiotic lifestyle signature.</title>
        <authorList>
            <person name="Morin E."/>
            <person name="San Clemente H."/>
            <person name="Chen E.C.H."/>
            <person name="De La Providencia I."/>
            <person name="Hainaut M."/>
            <person name="Kuo A."/>
            <person name="Kohler A."/>
            <person name="Murat C."/>
            <person name="Tang N."/>
            <person name="Roy S."/>
            <person name="Loubradou J."/>
            <person name="Henrissat B."/>
            <person name="Grigoriev I.V."/>
            <person name="Corradi N."/>
            <person name="Roux C."/>
            <person name="Martin F.M."/>
        </authorList>
    </citation>
    <scope>NUCLEOTIDE SEQUENCE [LARGE SCALE GENOMIC DNA]</scope>
    <source>
        <strain evidence="2 3">DAOM 227022</strain>
    </source>
</reference>
<keyword evidence="3" id="KW-1185">Reference proteome</keyword>
<protein>
    <submittedName>
        <fullName evidence="2">Uncharacterized protein</fullName>
    </submittedName>
</protein>
<dbReference type="OrthoDB" id="2365759at2759"/>